<evidence type="ECO:0000313" key="2">
    <source>
        <dbReference type="Proteomes" id="UP000198889"/>
    </source>
</evidence>
<dbReference type="STRING" id="177413.SAMN05660859_1282"/>
<dbReference type="Gene3D" id="3.40.50.300">
    <property type="entry name" value="P-loop containing nucleotide triphosphate hydrolases"/>
    <property type="match status" value="1"/>
</dbReference>
<name>A0A1G4QL35_9HYPH</name>
<organism evidence="1 2">
    <name type="scientific">Ancylobacter rudongensis</name>
    <dbReference type="NCBI Taxonomy" id="177413"/>
    <lineage>
        <taxon>Bacteria</taxon>
        <taxon>Pseudomonadati</taxon>
        <taxon>Pseudomonadota</taxon>
        <taxon>Alphaproteobacteria</taxon>
        <taxon>Hyphomicrobiales</taxon>
        <taxon>Xanthobacteraceae</taxon>
        <taxon>Ancylobacter</taxon>
    </lineage>
</organism>
<accession>A0A1G4QL35</accession>
<dbReference type="EMBL" id="FMTP01000001">
    <property type="protein sequence ID" value="SCW45252.1"/>
    <property type="molecule type" value="Genomic_DNA"/>
</dbReference>
<dbReference type="InterPro" id="IPR027417">
    <property type="entry name" value="P-loop_NTPase"/>
</dbReference>
<dbReference type="Proteomes" id="UP000198889">
    <property type="component" value="Unassembled WGS sequence"/>
</dbReference>
<evidence type="ECO:0000313" key="1">
    <source>
        <dbReference type="EMBL" id="SCW45252.1"/>
    </source>
</evidence>
<protein>
    <recommendedName>
        <fullName evidence="3">Hpr(Ser) kinase/phosphatase</fullName>
    </recommendedName>
</protein>
<sequence length="300" mass="32647">MTDGLLCGWRVRSAIALPELLEWQGDDRPPDLTVRLGEVDESLPQGRAISPFLQIDSTGAGLLQVPMVGRFLVRQSGDITVAPQPGASDAEIRLFLLGSVLGMVCHQRGLLPLHASSVVIDGGAVAFCGHSGMGKSTLALRFARRGHAVVSDDVCVLDNGAPARVRPSFPRLKLWRDAIEDAALSPEGLERNRRGQEKFHFLEPEAGVRDPLPLRAIFLLRRASLDAKEGIERLSAPLDIVAALEAETFRPEIGRALGAERSLFQARALLASTVPVYQLRRQPDAPPERWLDAIVATVRE</sequence>
<dbReference type="AlphaFoldDB" id="A0A1G4QL35"/>
<evidence type="ECO:0008006" key="3">
    <source>
        <dbReference type="Google" id="ProtNLM"/>
    </source>
</evidence>
<dbReference type="SUPFAM" id="SSF53795">
    <property type="entry name" value="PEP carboxykinase-like"/>
    <property type="match status" value="1"/>
</dbReference>
<gene>
    <name evidence="1" type="ORF">SAMN05660859_1282</name>
</gene>
<proteinExistence type="predicted"/>
<reference evidence="2" key="1">
    <citation type="submission" date="2016-10" db="EMBL/GenBank/DDBJ databases">
        <authorList>
            <person name="Varghese N."/>
            <person name="Submissions S."/>
        </authorList>
    </citation>
    <scope>NUCLEOTIDE SEQUENCE [LARGE SCALE GENOMIC DNA]</scope>
    <source>
        <strain evidence="2">CGMCC 1.1761</strain>
    </source>
</reference>
<keyword evidence="2" id="KW-1185">Reference proteome</keyword>